<feature type="transmembrane region" description="Helical" evidence="1">
    <location>
        <begin position="292"/>
        <end position="312"/>
    </location>
</feature>
<evidence type="ECO:0000256" key="1">
    <source>
        <dbReference type="SAM" id="Phobius"/>
    </source>
</evidence>
<evidence type="ECO:0000313" key="4">
    <source>
        <dbReference type="Proteomes" id="UP000594454"/>
    </source>
</evidence>
<keyword evidence="4" id="KW-1185">Reference proteome</keyword>
<proteinExistence type="predicted"/>
<keyword evidence="1" id="KW-0472">Membrane</keyword>
<sequence>MLILNYHGKENNDSILYKNVINALDHDSRMFNETLCRSQFRTMLKAAEDREQWAIKVFDSWGKLPPAGLLYGTTADYGNFDECMAIAHDIGGDSNTFLSQYCLVSYPIQYVMTLPDDLHPPPSLDKVGEGTLTRGVCVPDTCSAEVLNEFKEHIFPVTNITSEDKHEHSWKCTRHQSNKFGTLEYVAIVIFAAIIMLMILSTWYEYRANKTGEPKSPALIAFSVITNSKKLFKIQWKPHKDAIGCLNGIRVVSMLWIIWGHIFLNGFSLPSVNYLQYWKNYVNPTKICWIHTWYLSADFQIYMLSPLILIPLYKWRRRFIPVIILLITASALYQFFAMVENKYTVRVIQDKLNPSDKYVTLLYYGAHIKAIPSLVGMLLSYIFHKQKESKLELPKALVLSGWICSAALIYAVVFGPFRLQQLTAPVEVVEDAIYKALSPLAWAIGVSWVIYACHFGYGGLVNSFLSFPIWQPCARLTYAIYLSHFVIQTIIAASTRTPVYFNTITLIEQYWAVLGFTIPISIFLVLALESPVIALEKRLLKPRTSEGKGNQIDLQSACPASNGQHYDKSIDIYKF</sequence>
<dbReference type="AlphaFoldDB" id="A0A7R8YYJ8"/>
<protein>
    <recommendedName>
        <fullName evidence="2">Nose resistant-to-fluoxetine protein N-terminal domain-containing protein</fullName>
    </recommendedName>
</protein>
<dbReference type="GO" id="GO:0016747">
    <property type="term" value="F:acyltransferase activity, transferring groups other than amino-acyl groups"/>
    <property type="evidence" value="ECO:0007669"/>
    <property type="project" value="InterPro"/>
</dbReference>
<feature type="transmembrane region" description="Helical" evidence="1">
    <location>
        <begin position="253"/>
        <end position="272"/>
    </location>
</feature>
<dbReference type="InParanoid" id="A0A7R8YYJ8"/>
<reference evidence="3 4" key="1">
    <citation type="submission" date="2020-11" db="EMBL/GenBank/DDBJ databases">
        <authorList>
            <person name="Wallbank WR R."/>
            <person name="Pardo Diaz C."/>
            <person name="Kozak K."/>
            <person name="Martin S."/>
            <person name="Jiggins C."/>
            <person name="Moest M."/>
            <person name="Warren A I."/>
            <person name="Generalovic N T."/>
            <person name="Byers J.R.P. K."/>
            <person name="Montejo-Kovacevich G."/>
            <person name="Yen C E."/>
        </authorList>
    </citation>
    <scope>NUCLEOTIDE SEQUENCE [LARGE SCALE GENOMIC DNA]</scope>
</reference>
<dbReference type="Pfam" id="PF20146">
    <property type="entry name" value="NRF"/>
    <property type="match status" value="1"/>
</dbReference>
<dbReference type="InterPro" id="IPR002656">
    <property type="entry name" value="Acyl_transf_3_dom"/>
</dbReference>
<organism evidence="3 4">
    <name type="scientific">Hermetia illucens</name>
    <name type="common">Black soldier fly</name>
    <dbReference type="NCBI Taxonomy" id="343691"/>
    <lineage>
        <taxon>Eukaryota</taxon>
        <taxon>Metazoa</taxon>
        <taxon>Ecdysozoa</taxon>
        <taxon>Arthropoda</taxon>
        <taxon>Hexapoda</taxon>
        <taxon>Insecta</taxon>
        <taxon>Pterygota</taxon>
        <taxon>Neoptera</taxon>
        <taxon>Endopterygota</taxon>
        <taxon>Diptera</taxon>
        <taxon>Brachycera</taxon>
        <taxon>Stratiomyomorpha</taxon>
        <taxon>Stratiomyidae</taxon>
        <taxon>Hermetiinae</taxon>
        <taxon>Hermetia</taxon>
    </lineage>
</organism>
<dbReference type="InterPro" id="IPR052728">
    <property type="entry name" value="O2_lipid_transport_reg"/>
</dbReference>
<feature type="transmembrane region" description="Helical" evidence="1">
    <location>
        <begin position="319"/>
        <end position="336"/>
    </location>
</feature>
<feature type="transmembrane region" description="Helical" evidence="1">
    <location>
        <begin position="183"/>
        <end position="204"/>
    </location>
</feature>
<dbReference type="OrthoDB" id="118951at2759"/>
<feature type="domain" description="Nose resistant-to-fluoxetine protein N-terminal" evidence="2">
    <location>
        <begin position="33"/>
        <end position="174"/>
    </location>
</feature>
<feature type="transmembrane region" description="Helical" evidence="1">
    <location>
        <begin position="511"/>
        <end position="535"/>
    </location>
</feature>
<accession>A0A7R8YYJ8</accession>
<name>A0A7R8YYJ8_HERIL</name>
<dbReference type="PANTHER" id="PTHR11161">
    <property type="entry name" value="O-ACYLTRANSFERASE"/>
    <property type="match status" value="1"/>
</dbReference>
<feature type="transmembrane region" description="Helical" evidence="1">
    <location>
        <begin position="439"/>
        <end position="461"/>
    </location>
</feature>
<keyword evidence="1" id="KW-0812">Transmembrane</keyword>
<dbReference type="PANTHER" id="PTHR11161:SF0">
    <property type="entry name" value="O-ACYLTRANSFERASE LIKE PROTEIN"/>
    <property type="match status" value="1"/>
</dbReference>
<dbReference type="EMBL" id="LR899013">
    <property type="protein sequence ID" value="CAD7090168.1"/>
    <property type="molecule type" value="Genomic_DNA"/>
</dbReference>
<keyword evidence="1" id="KW-1133">Transmembrane helix</keyword>
<dbReference type="Pfam" id="PF01757">
    <property type="entry name" value="Acyl_transf_3"/>
    <property type="match status" value="1"/>
</dbReference>
<dbReference type="InterPro" id="IPR006621">
    <property type="entry name" value="Nose-resist-to-fluoxetine_N"/>
</dbReference>
<feature type="transmembrane region" description="Helical" evidence="1">
    <location>
        <begin position="396"/>
        <end position="419"/>
    </location>
</feature>
<evidence type="ECO:0000259" key="2">
    <source>
        <dbReference type="SMART" id="SM00703"/>
    </source>
</evidence>
<feature type="transmembrane region" description="Helical" evidence="1">
    <location>
        <begin position="361"/>
        <end position="384"/>
    </location>
</feature>
<dbReference type="Proteomes" id="UP000594454">
    <property type="component" value="Chromosome 5"/>
</dbReference>
<feature type="transmembrane region" description="Helical" evidence="1">
    <location>
        <begin position="473"/>
        <end position="491"/>
    </location>
</feature>
<gene>
    <name evidence="3" type="ORF">HERILL_LOCUS12669</name>
</gene>
<dbReference type="SMART" id="SM00703">
    <property type="entry name" value="NRF"/>
    <property type="match status" value="1"/>
</dbReference>
<evidence type="ECO:0000313" key="3">
    <source>
        <dbReference type="EMBL" id="CAD7090168.1"/>
    </source>
</evidence>